<dbReference type="PANTHER" id="PTHR35529">
    <property type="entry name" value="MANGANESE EFFLUX PUMP MNTP-RELATED"/>
    <property type="match status" value="1"/>
</dbReference>
<keyword evidence="2 5" id="KW-0812">Transmembrane</keyword>
<accession>A0A6M0H3E6</accession>
<keyword evidence="7" id="KW-1185">Reference proteome</keyword>
<dbReference type="AlphaFoldDB" id="A0A6M0H3E6"/>
<dbReference type="PANTHER" id="PTHR35529:SF2">
    <property type="entry name" value="SPORULATION PROTEIN YTAF-RELATED"/>
    <property type="match status" value="1"/>
</dbReference>
<dbReference type="Proteomes" id="UP000481872">
    <property type="component" value="Unassembled WGS sequence"/>
</dbReference>
<evidence type="ECO:0000256" key="1">
    <source>
        <dbReference type="ARBA" id="ARBA00022475"/>
    </source>
</evidence>
<evidence type="ECO:0000256" key="5">
    <source>
        <dbReference type="SAM" id="Phobius"/>
    </source>
</evidence>
<proteinExistence type="predicted"/>
<gene>
    <name evidence="6" type="primary">ytaF</name>
    <name evidence="6" type="ORF">G3M99_07640</name>
</gene>
<feature type="transmembrane region" description="Helical" evidence="5">
    <location>
        <begin position="68"/>
        <end position="87"/>
    </location>
</feature>
<dbReference type="InterPro" id="IPR014205">
    <property type="entry name" value="Spore_YtaF"/>
</dbReference>
<sequence length="207" mass="22695">MHILSSLLFSISANIDNFAVGIAYGIKKIKINILSNLLIAIISALGTFLSMSLGKAIIHFISAKTANILGSAILILLGLWFILEFFIKSYFQKKKKKNKLDNMIGEYKNILDNPELIDSDNSSCIDVKESILLAFALTINNLGVGIGASITGLNIFLTTIFTFIFSLLFIILGYLIGTSYLSKLFGKYASLISGAIIIFLGCYELFI</sequence>
<reference evidence="6 7" key="1">
    <citation type="submission" date="2020-02" db="EMBL/GenBank/DDBJ databases">
        <title>Genome assembly of a novel Clostridium senegalense strain.</title>
        <authorList>
            <person name="Gupta T.B."/>
            <person name="Jauregui R."/>
            <person name="Maclean P."/>
            <person name="Nawarathana A."/>
            <person name="Brightwell G."/>
        </authorList>
    </citation>
    <scope>NUCLEOTIDE SEQUENCE [LARGE SCALE GENOMIC DNA]</scope>
    <source>
        <strain evidence="6 7">AGRFS4</strain>
    </source>
</reference>
<dbReference type="Pfam" id="PF02659">
    <property type="entry name" value="Mntp"/>
    <property type="match status" value="2"/>
</dbReference>
<evidence type="ECO:0000313" key="7">
    <source>
        <dbReference type="Proteomes" id="UP000481872"/>
    </source>
</evidence>
<evidence type="ECO:0000256" key="4">
    <source>
        <dbReference type="ARBA" id="ARBA00023136"/>
    </source>
</evidence>
<feature type="transmembrane region" description="Helical" evidence="5">
    <location>
        <begin position="6"/>
        <end position="26"/>
    </location>
</feature>
<keyword evidence="4 5" id="KW-0472">Membrane</keyword>
<organism evidence="6 7">
    <name type="scientific">Clostridium senegalense</name>
    <dbReference type="NCBI Taxonomy" id="1465809"/>
    <lineage>
        <taxon>Bacteria</taxon>
        <taxon>Bacillati</taxon>
        <taxon>Bacillota</taxon>
        <taxon>Clostridia</taxon>
        <taxon>Eubacteriales</taxon>
        <taxon>Clostridiaceae</taxon>
        <taxon>Clostridium</taxon>
    </lineage>
</organism>
<dbReference type="NCBIfam" id="TIGR02840">
    <property type="entry name" value="spore_YtaF"/>
    <property type="match status" value="1"/>
</dbReference>
<protein>
    <submittedName>
        <fullName evidence="6">Sporulation membrane protein YtaF</fullName>
    </submittedName>
</protein>
<comment type="caution">
    <text evidence="6">The sequence shown here is derived from an EMBL/GenBank/DDBJ whole genome shotgun (WGS) entry which is preliminary data.</text>
</comment>
<dbReference type="EMBL" id="JAAGPU010000012">
    <property type="protein sequence ID" value="NEU04724.1"/>
    <property type="molecule type" value="Genomic_DNA"/>
</dbReference>
<feature type="transmembrane region" description="Helical" evidence="5">
    <location>
        <begin position="131"/>
        <end position="150"/>
    </location>
</feature>
<evidence type="ECO:0000256" key="2">
    <source>
        <dbReference type="ARBA" id="ARBA00022692"/>
    </source>
</evidence>
<feature type="transmembrane region" description="Helical" evidence="5">
    <location>
        <begin position="38"/>
        <end position="62"/>
    </location>
</feature>
<dbReference type="RefSeq" id="WP_199869735.1">
    <property type="nucleotide sequence ID" value="NZ_JAAGPU010000012.1"/>
</dbReference>
<evidence type="ECO:0000313" key="6">
    <source>
        <dbReference type="EMBL" id="NEU04724.1"/>
    </source>
</evidence>
<keyword evidence="1" id="KW-1003">Cell membrane</keyword>
<feature type="transmembrane region" description="Helical" evidence="5">
    <location>
        <begin position="188"/>
        <end position="206"/>
    </location>
</feature>
<dbReference type="InterPro" id="IPR003810">
    <property type="entry name" value="Mntp/YtaF"/>
</dbReference>
<feature type="transmembrane region" description="Helical" evidence="5">
    <location>
        <begin position="156"/>
        <end position="176"/>
    </location>
</feature>
<name>A0A6M0H3E6_9CLOT</name>
<keyword evidence="3 5" id="KW-1133">Transmembrane helix</keyword>
<evidence type="ECO:0000256" key="3">
    <source>
        <dbReference type="ARBA" id="ARBA00022989"/>
    </source>
</evidence>